<dbReference type="Proteomes" id="UP000430345">
    <property type="component" value="Unassembled WGS sequence"/>
</dbReference>
<evidence type="ECO:0000256" key="6">
    <source>
        <dbReference type="SAM" id="Coils"/>
    </source>
</evidence>
<dbReference type="RefSeq" id="WP_152890548.1">
    <property type="nucleotide sequence ID" value="NZ_WHJC01000176.1"/>
</dbReference>
<feature type="transmembrane region" description="Helical" evidence="7">
    <location>
        <begin position="552"/>
        <end position="573"/>
    </location>
</feature>
<dbReference type="InterPro" id="IPR003838">
    <property type="entry name" value="ABC3_permease_C"/>
</dbReference>
<keyword evidence="10" id="KW-1185">Reference proteome</keyword>
<dbReference type="Pfam" id="PF02687">
    <property type="entry name" value="FtsX"/>
    <property type="match status" value="2"/>
</dbReference>
<name>A0A6I1MMK8_9CLOT</name>
<evidence type="ECO:0000256" key="2">
    <source>
        <dbReference type="ARBA" id="ARBA00022475"/>
    </source>
</evidence>
<evidence type="ECO:0000313" key="9">
    <source>
        <dbReference type="EMBL" id="MPQ44244.1"/>
    </source>
</evidence>
<feature type="coiled-coil region" evidence="6">
    <location>
        <begin position="260"/>
        <end position="305"/>
    </location>
</feature>
<feature type="transmembrane region" description="Helical" evidence="7">
    <location>
        <begin position="641"/>
        <end position="669"/>
    </location>
</feature>
<feature type="coiled-coil region" evidence="6">
    <location>
        <begin position="349"/>
        <end position="527"/>
    </location>
</feature>
<evidence type="ECO:0000313" key="10">
    <source>
        <dbReference type="Proteomes" id="UP000430345"/>
    </source>
</evidence>
<accession>A0A6I1MMK8</accession>
<feature type="transmembrane region" description="Helical" evidence="7">
    <location>
        <begin position="601"/>
        <end position="629"/>
    </location>
</feature>
<feature type="domain" description="ABC3 transporter permease C-terminal" evidence="8">
    <location>
        <begin position="958"/>
        <end position="1075"/>
    </location>
</feature>
<evidence type="ECO:0000256" key="7">
    <source>
        <dbReference type="SAM" id="Phobius"/>
    </source>
</evidence>
<feature type="domain" description="ABC3 transporter permease C-terminal" evidence="8">
    <location>
        <begin position="556"/>
        <end position="667"/>
    </location>
</feature>
<dbReference type="PANTHER" id="PTHR30287">
    <property type="entry name" value="MEMBRANE COMPONENT OF PREDICTED ABC SUPERFAMILY METABOLITE UPTAKE TRANSPORTER"/>
    <property type="match status" value="1"/>
</dbReference>
<dbReference type="PANTHER" id="PTHR30287:SF1">
    <property type="entry name" value="INNER MEMBRANE PROTEIN"/>
    <property type="match status" value="1"/>
</dbReference>
<reference evidence="9 10" key="1">
    <citation type="submission" date="2019-10" db="EMBL/GenBank/DDBJ databases">
        <title>The Genome Sequence of Clostridium tarantellae Isolated from Fish Brain.</title>
        <authorList>
            <person name="Bano L."/>
            <person name="Kiel M."/>
            <person name="Sales G."/>
            <person name="Doxey A.C."/>
            <person name="Mansfield M.J."/>
            <person name="Schiavone M."/>
            <person name="Rossetto O."/>
            <person name="Pirazzini M."/>
            <person name="Dobrindt U."/>
            <person name="Montecucco C."/>
        </authorList>
    </citation>
    <scope>NUCLEOTIDE SEQUENCE [LARGE SCALE GENOMIC DNA]</scope>
    <source>
        <strain evidence="9 10">DSM 3997</strain>
    </source>
</reference>
<keyword evidence="2" id="KW-1003">Cell membrane</keyword>
<evidence type="ECO:0000256" key="5">
    <source>
        <dbReference type="ARBA" id="ARBA00023136"/>
    </source>
</evidence>
<evidence type="ECO:0000256" key="4">
    <source>
        <dbReference type="ARBA" id="ARBA00022989"/>
    </source>
</evidence>
<evidence type="ECO:0000256" key="1">
    <source>
        <dbReference type="ARBA" id="ARBA00004651"/>
    </source>
</evidence>
<keyword evidence="4 7" id="KW-1133">Transmembrane helix</keyword>
<organism evidence="9 10">
    <name type="scientific">Clostridium tarantellae</name>
    <dbReference type="NCBI Taxonomy" id="39493"/>
    <lineage>
        <taxon>Bacteria</taxon>
        <taxon>Bacillati</taxon>
        <taxon>Bacillota</taxon>
        <taxon>Clostridia</taxon>
        <taxon>Eubacteriales</taxon>
        <taxon>Clostridiaceae</taxon>
        <taxon>Clostridium</taxon>
    </lineage>
</organism>
<keyword evidence="5 7" id="KW-0472">Membrane</keyword>
<feature type="transmembrane region" description="Helical" evidence="7">
    <location>
        <begin position="20"/>
        <end position="41"/>
    </location>
</feature>
<protein>
    <submittedName>
        <fullName evidence="9">FtsX-like permease family protein</fullName>
    </submittedName>
</protein>
<feature type="transmembrane region" description="Helical" evidence="7">
    <location>
        <begin position="1008"/>
        <end position="1029"/>
    </location>
</feature>
<sequence length="1084" mass="123249">MKNALLKDTFREIKKSFGRFMSIFIIVTLGVAFFSGIKVAAPDMLNTADTYFDNYKFMDVKLVSTLGFSQEDIDFIKNVPQIKGIFATHSMEAITKINNKEMVVKIEGIPLGDNLNNDENYLNRVNLIKGRYPEKEDECLIEAPYIVEGDSAFKIGDTIKLNSGTDKSITDNLKLNEYKIVGIVQSPNYISAEKGSSAIGNGRISKYVMIPEEDFKMDAYTEVYLTVKDADSKSTYKDSYFDIINPVKSSLQKIGDERSIIRYEQILKDANEELQRGNKELADNKLKAEEEFKKAEAKISEGKDKILKGEKELNLKEKEFNSNMENVTTKLSQGEEKLIQGEKEYNYKLNQFNDNKGTIENTIKNTEEDVLKIEKNLIVKQNKINDLKVQLNSSDISDAEKNILKEELKKEENELHALKALINKNKEEMQYKKNMLIVGSEQLQKIKDTIDSSKKEIKNQKANIEEGKKKAINEFNKAKYEISKGKEEIKKAEEELVKRKKEAEEEIKKAEEKINDAENKIKDIPEGKWYVLDRNSNYGYVGYKQAADTVNAIAKVFPIFFFLVAALICSTTMTRMVDENRINIGTLKALGYGKFNIASKYILYAVIASFGGSILGVTIGFTIFPVVIFKAYSMMYALPKLILSFNLFLALIGTLIAVLVTTLAAFFACNSELKEVPAMLMRPKAPKEGKRIFLERIDFIWKRLNFIEKVTARNLFRYKKRFFMTVLGIAGCTALLVTGFGIRDSISSMETKQFGDIFNYDVTISLNKKVELNKNSQIFKEINNDKRLLDSMIISSKNTKAYANDIKKDVNIIVPEDINKLKEFIKLRNRTNKDILNISSKGVIISEKLSKLLKVKVGETIEIENNDGKRVKAIVDGITENYVSHFIYMSKEVYEKTYGGKLEFNQILSKCDGNSKALQEELSLDLMSRGGVSSVSFNSSENSSFSSMLENLNYVVILIIISAGALAFVVLYNLNNVNISERLREIATIKVLGFYDKEVSAYVYRENIILTIIGTLLGLFLGIFLHRFIMLTAELENIMFGRDIRLISFIYSALITIIFAFLVNFVMYFKLKKINMVESLKSVD</sequence>
<feature type="transmembrane region" description="Helical" evidence="7">
    <location>
        <begin position="722"/>
        <end position="742"/>
    </location>
</feature>
<feature type="transmembrane region" description="Helical" evidence="7">
    <location>
        <begin position="1049"/>
        <end position="1069"/>
    </location>
</feature>
<comment type="caution">
    <text evidence="9">The sequence shown here is derived from an EMBL/GenBank/DDBJ whole genome shotgun (WGS) entry which is preliminary data.</text>
</comment>
<gene>
    <name evidence="9" type="ORF">GBZ86_10785</name>
</gene>
<keyword evidence="3 7" id="KW-0812">Transmembrane</keyword>
<dbReference type="OrthoDB" id="5137249at2"/>
<dbReference type="AlphaFoldDB" id="A0A6I1MMK8"/>
<proteinExistence type="predicted"/>
<comment type="subcellular location">
    <subcellularLocation>
        <location evidence="1">Cell membrane</location>
        <topology evidence="1">Multi-pass membrane protein</topology>
    </subcellularLocation>
</comment>
<dbReference type="GO" id="GO:0005886">
    <property type="term" value="C:plasma membrane"/>
    <property type="evidence" value="ECO:0007669"/>
    <property type="project" value="UniProtKB-SubCell"/>
</dbReference>
<keyword evidence="6" id="KW-0175">Coiled coil</keyword>
<evidence type="ECO:0000256" key="3">
    <source>
        <dbReference type="ARBA" id="ARBA00022692"/>
    </source>
</evidence>
<feature type="transmembrane region" description="Helical" evidence="7">
    <location>
        <begin position="952"/>
        <end position="974"/>
    </location>
</feature>
<evidence type="ECO:0000259" key="8">
    <source>
        <dbReference type="Pfam" id="PF02687"/>
    </source>
</evidence>
<dbReference type="InterPro" id="IPR038766">
    <property type="entry name" value="Membrane_comp_ABC_pdt"/>
</dbReference>
<dbReference type="EMBL" id="WHJC01000176">
    <property type="protein sequence ID" value="MPQ44244.1"/>
    <property type="molecule type" value="Genomic_DNA"/>
</dbReference>